<feature type="transmembrane region" description="Helical" evidence="1">
    <location>
        <begin position="40"/>
        <end position="59"/>
    </location>
</feature>
<organism evidence="2 3">
    <name type="scientific">Aeromicrobium piscarium</name>
    <dbReference type="NCBI Taxonomy" id="2590901"/>
    <lineage>
        <taxon>Bacteria</taxon>
        <taxon>Bacillati</taxon>
        <taxon>Actinomycetota</taxon>
        <taxon>Actinomycetes</taxon>
        <taxon>Propionibacteriales</taxon>
        <taxon>Nocardioidaceae</taxon>
        <taxon>Aeromicrobium</taxon>
    </lineage>
</organism>
<keyword evidence="3" id="KW-1185">Reference proteome</keyword>
<accession>A0A554SGC6</accession>
<dbReference type="EMBL" id="VLNT01000002">
    <property type="protein sequence ID" value="TSD65394.1"/>
    <property type="molecule type" value="Genomic_DNA"/>
</dbReference>
<comment type="caution">
    <text evidence="2">The sequence shown here is derived from an EMBL/GenBank/DDBJ whole genome shotgun (WGS) entry which is preliminary data.</text>
</comment>
<proteinExistence type="predicted"/>
<evidence type="ECO:0000313" key="2">
    <source>
        <dbReference type="EMBL" id="TSD65394.1"/>
    </source>
</evidence>
<feature type="transmembrane region" description="Helical" evidence="1">
    <location>
        <begin position="12"/>
        <end position="34"/>
    </location>
</feature>
<protein>
    <submittedName>
        <fullName evidence="2">Uncharacterized protein</fullName>
    </submittedName>
</protein>
<dbReference type="RefSeq" id="WP_143911520.1">
    <property type="nucleotide sequence ID" value="NZ_VLNT01000002.1"/>
</dbReference>
<evidence type="ECO:0000313" key="3">
    <source>
        <dbReference type="Proteomes" id="UP000316988"/>
    </source>
</evidence>
<evidence type="ECO:0000256" key="1">
    <source>
        <dbReference type="SAM" id="Phobius"/>
    </source>
</evidence>
<sequence length="164" mass="17341">MDERHTQQVRQLRGLVITQLVTTTALSAILAFALGGTGASFPPLWAVGGLAAVLVAAVVDVERSWTRIPPLSPGLDADAALDASLAHYQRHLARALFVLEIPLLLAILYAFVMPYGGWTVIVVAIATVVAIAVETWPTVRNTTRVATALEAEGTPSGLVEAFDS</sequence>
<reference evidence="2 3" key="1">
    <citation type="submission" date="2019-07" db="EMBL/GenBank/DDBJ databases">
        <authorList>
            <person name="Zhao L.H."/>
        </authorList>
    </citation>
    <scope>NUCLEOTIDE SEQUENCE [LARGE SCALE GENOMIC DNA]</scope>
    <source>
        <strain evidence="2 3">Co35</strain>
    </source>
</reference>
<feature type="transmembrane region" description="Helical" evidence="1">
    <location>
        <begin position="118"/>
        <end position="136"/>
    </location>
</feature>
<dbReference type="Proteomes" id="UP000316988">
    <property type="component" value="Unassembled WGS sequence"/>
</dbReference>
<dbReference type="AlphaFoldDB" id="A0A554SGC6"/>
<keyword evidence="1" id="KW-1133">Transmembrane helix</keyword>
<name>A0A554SGC6_9ACTN</name>
<dbReference type="OrthoDB" id="3747626at2"/>
<keyword evidence="1" id="KW-0812">Transmembrane</keyword>
<feature type="transmembrane region" description="Helical" evidence="1">
    <location>
        <begin position="92"/>
        <end position="112"/>
    </location>
</feature>
<keyword evidence="1" id="KW-0472">Membrane</keyword>
<gene>
    <name evidence="2" type="ORF">FNM00_02895</name>
</gene>